<dbReference type="EMBL" id="JAGPXC010000009">
    <property type="protein sequence ID" value="KAH6647275.1"/>
    <property type="molecule type" value="Genomic_DNA"/>
</dbReference>
<reference evidence="3" key="1">
    <citation type="journal article" date="2021" name="Nat. Commun.">
        <title>Genetic determinants of endophytism in the Arabidopsis root mycobiome.</title>
        <authorList>
            <person name="Mesny F."/>
            <person name="Miyauchi S."/>
            <person name="Thiergart T."/>
            <person name="Pickel B."/>
            <person name="Atanasova L."/>
            <person name="Karlsson M."/>
            <person name="Huettel B."/>
            <person name="Barry K.W."/>
            <person name="Haridas S."/>
            <person name="Chen C."/>
            <person name="Bauer D."/>
            <person name="Andreopoulos W."/>
            <person name="Pangilinan J."/>
            <person name="LaButti K."/>
            <person name="Riley R."/>
            <person name="Lipzen A."/>
            <person name="Clum A."/>
            <person name="Drula E."/>
            <person name="Henrissat B."/>
            <person name="Kohler A."/>
            <person name="Grigoriev I.V."/>
            <person name="Martin F.M."/>
            <person name="Hacquard S."/>
        </authorList>
    </citation>
    <scope>NUCLEOTIDE SEQUENCE</scope>
    <source>
        <strain evidence="3">MPI-SDFR-AT-0073</strain>
    </source>
</reference>
<dbReference type="Proteomes" id="UP000758603">
    <property type="component" value="Unassembled WGS sequence"/>
</dbReference>
<feature type="compositionally biased region" description="Basic and acidic residues" evidence="1">
    <location>
        <begin position="698"/>
        <end position="711"/>
    </location>
</feature>
<dbReference type="Pfam" id="PF06985">
    <property type="entry name" value="HET"/>
    <property type="match status" value="1"/>
</dbReference>
<protein>
    <submittedName>
        <fullName evidence="3">Heterokaryon incompatibility protein-domain-containing protein</fullName>
    </submittedName>
</protein>
<evidence type="ECO:0000259" key="2">
    <source>
        <dbReference type="Pfam" id="PF06985"/>
    </source>
</evidence>
<name>A0A9P8RQ22_9PEZI</name>
<sequence length="711" mass="81738">MLKLYSETGSPEESAMHESVLALPDFQYDCALPSPEDYIRLLEIKEIGFSDTTGISCELTLWPLDPKDRPKYHAISYTWGDPKFTTYLRINGKKFQVRQNCEYALRQAHSHGGSRYYWLDAICIDQNDTTEKGHQVAMMGDIYRNAAHVLACVGPHHSDSLFMIRTLEHYQGILNPILGPVFGGPNKTHHITYEDDPRYRNFHGHRRSLLEWFLKCRTSTWRRNARALLEFLKRPYFSRVWVVQELTLATSASLHCGMDQLSIPTICAMWDVLNGFYSPIRHSSQWLPSPMTDWIPFMTKFSINRNMRYLCHRVWFLRRFWVAETSMKPSPEIIGYERSLQTTTESFTRLTLYDAMKQLEYSQSDDLRDRVYGVLSLVDWTRSPRIFPDYDINEFDLAINVLRLSMGSDTITEDQFMDKSPSVQMADLLVRLLELHFSSRIIQGVIRGRRRSLESQTAQNTNPNHTLEHSAKLVWCGFKMNTAGINMAPFALLEDIDPDGSVAYRYESDSITTGRQHNSFSPEAGQCTVLASHGARRHDWILYPVFELPWLTSEDQRCFIQINFAGPSRQCATGLIARKDKHDRFSLIGQGIIDWGNASQKHFDRLTHGQIHAFQVLFASEDLLLRMATWSSFHYSYPHPNSHRKLSERLEMPVCGSALSSYAIHMPLKQVNTSKALAKSFDSYPGSATFESVGTPDQPRDGDKPASSKYQ</sequence>
<evidence type="ECO:0000313" key="3">
    <source>
        <dbReference type="EMBL" id="KAH6647275.1"/>
    </source>
</evidence>
<keyword evidence="4" id="KW-1185">Reference proteome</keyword>
<comment type="caution">
    <text evidence="3">The sequence shown here is derived from an EMBL/GenBank/DDBJ whole genome shotgun (WGS) entry which is preliminary data.</text>
</comment>
<dbReference type="PANTHER" id="PTHR24148">
    <property type="entry name" value="ANKYRIN REPEAT DOMAIN-CONTAINING PROTEIN 39 HOMOLOG-RELATED"/>
    <property type="match status" value="1"/>
</dbReference>
<dbReference type="AlphaFoldDB" id="A0A9P8RQ22"/>
<organism evidence="3 4">
    <name type="scientific">Truncatella angustata</name>
    <dbReference type="NCBI Taxonomy" id="152316"/>
    <lineage>
        <taxon>Eukaryota</taxon>
        <taxon>Fungi</taxon>
        <taxon>Dikarya</taxon>
        <taxon>Ascomycota</taxon>
        <taxon>Pezizomycotina</taxon>
        <taxon>Sordariomycetes</taxon>
        <taxon>Xylariomycetidae</taxon>
        <taxon>Amphisphaeriales</taxon>
        <taxon>Sporocadaceae</taxon>
        <taxon>Truncatella</taxon>
    </lineage>
</organism>
<gene>
    <name evidence="3" type="ORF">BKA67DRAFT_650422</name>
</gene>
<evidence type="ECO:0000256" key="1">
    <source>
        <dbReference type="SAM" id="MobiDB-lite"/>
    </source>
</evidence>
<dbReference type="OrthoDB" id="2157530at2759"/>
<proteinExistence type="predicted"/>
<feature type="region of interest" description="Disordered" evidence="1">
    <location>
        <begin position="687"/>
        <end position="711"/>
    </location>
</feature>
<dbReference type="InterPro" id="IPR010730">
    <property type="entry name" value="HET"/>
</dbReference>
<dbReference type="PANTHER" id="PTHR24148:SF64">
    <property type="entry name" value="HETEROKARYON INCOMPATIBILITY DOMAIN-CONTAINING PROTEIN"/>
    <property type="match status" value="1"/>
</dbReference>
<dbReference type="RefSeq" id="XP_045953789.1">
    <property type="nucleotide sequence ID" value="XM_046106050.1"/>
</dbReference>
<accession>A0A9P8RQ22</accession>
<evidence type="ECO:0000313" key="4">
    <source>
        <dbReference type="Proteomes" id="UP000758603"/>
    </source>
</evidence>
<dbReference type="InterPro" id="IPR052895">
    <property type="entry name" value="HetReg/Transcr_Mod"/>
</dbReference>
<feature type="domain" description="Heterokaryon incompatibility" evidence="2">
    <location>
        <begin position="72"/>
        <end position="245"/>
    </location>
</feature>
<dbReference type="GeneID" id="70134941"/>